<keyword evidence="1" id="KW-0472">Membrane</keyword>
<dbReference type="AlphaFoldDB" id="A0A6A4KIC5"/>
<evidence type="ECO:0000256" key="1">
    <source>
        <dbReference type="SAM" id="Phobius"/>
    </source>
</evidence>
<keyword evidence="1" id="KW-0812">Transmembrane</keyword>
<feature type="non-terminal residue" evidence="2">
    <location>
        <position position="1"/>
    </location>
</feature>
<evidence type="ECO:0000313" key="2">
    <source>
        <dbReference type="EMBL" id="KAE9447603.1"/>
    </source>
</evidence>
<comment type="caution">
    <text evidence="2">The sequence shown here is derived from an EMBL/GenBank/DDBJ whole genome shotgun (WGS) entry which is preliminary data.</text>
</comment>
<dbReference type="PANTHER" id="PTHR31170">
    <property type="entry name" value="BNAC04G53230D PROTEIN"/>
    <property type="match status" value="1"/>
</dbReference>
<sequence>MVMSKIAGRRRGEGGGLEGGSLIVGQIPDRLDKNWLLTDYVWGCYGKKTSPAGDSTNTKTRCSPSDCVLWVFGNKLVNSSTKEEEEEGGGEEDRRANYYHILHKVHDGFLPLVQAKQKASVSDEEVVMPSASELYFAGVKFVPDASGYNLFKFKFTEPKGLFWRCRRAFFVMPPLMICDETEVYLRNLIAFEQCCPGVSQYVTSYALVMDMLVNSDRDVQVLEKAGVLFNYLGAREDVTDLFNKLCKEIAFGESFFADACIKATQYSKRFWPKNMLHLRRTYFSSPWTFIAFCVGFIVFVMSFVEFVRSFLK</sequence>
<feature type="transmembrane region" description="Helical" evidence="1">
    <location>
        <begin position="282"/>
        <end position="304"/>
    </location>
</feature>
<protein>
    <submittedName>
        <fullName evidence="2">Uncharacterized protein</fullName>
    </submittedName>
</protein>
<reference evidence="2 3" key="1">
    <citation type="journal article" date="2019" name="Genome Biol. Evol.">
        <title>The Rhododendron genome and chromosomal organization provide insight into shared whole-genome duplications across the heath family (Ericaceae).</title>
        <authorList>
            <person name="Soza V.L."/>
            <person name="Lindsley D."/>
            <person name="Waalkes A."/>
            <person name="Ramage E."/>
            <person name="Patwardhan R.P."/>
            <person name="Burton J.N."/>
            <person name="Adey A."/>
            <person name="Kumar A."/>
            <person name="Qiu R."/>
            <person name="Shendure J."/>
            <person name="Hall B."/>
        </authorList>
    </citation>
    <scope>NUCLEOTIDE SEQUENCE [LARGE SCALE GENOMIC DNA]</scope>
    <source>
        <strain evidence="2">RSF 1966-606</strain>
    </source>
</reference>
<evidence type="ECO:0000313" key="3">
    <source>
        <dbReference type="Proteomes" id="UP000428333"/>
    </source>
</evidence>
<proteinExistence type="predicted"/>
<organism evidence="2 3">
    <name type="scientific">Rhododendron williamsianum</name>
    <dbReference type="NCBI Taxonomy" id="262921"/>
    <lineage>
        <taxon>Eukaryota</taxon>
        <taxon>Viridiplantae</taxon>
        <taxon>Streptophyta</taxon>
        <taxon>Embryophyta</taxon>
        <taxon>Tracheophyta</taxon>
        <taxon>Spermatophyta</taxon>
        <taxon>Magnoliopsida</taxon>
        <taxon>eudicotyledons</taxon>
        <taxon>Gunneridae</taxon>
        <taxon>Pentapetalae</taxon>
        <taxon>asterids</taxon>
        <taxon>Ericales</taxon>
        <taxon>Ericaceae</taxon>
        <taxon>Ericoideae</taxon>
        <taxon>Rhodoreae</taxon>
        <taxon>Rhododendron</taxon>
    </lineage>
</organism>
<keyword evidence="3" id="KW-1185">Reference proteome</keyword>
<dbReference type="InterPro" id="IPR004158">
    <property type="entry name" value="DUF247_pln"/>
</dbReference>
<dbReference type="Proteomes" id="UP000428333">
    <property type="component" value="Linkage Group LG12"/>
</dbReference>
<keyword evidence="1" id="KW-1133">Transmembrane helix</keyword>
<accession>A0A6A4KIC5</accession>
<name>A0A6A4KIC5_9ERIC</name>
<gene>
    <name evidence="2" type="ORF">C3L33_20497</name>
</gene>
<dbReference type="Pfam" id="PF03140">
    <property type="entry name" value="DUF247"/>
    <property type="match status" value="1"/>
</dbReference>
<dbReference type="PANTHER" id="PTHR31170:SF25">
    <property type="entry name" value="BNAA09G04570D PROTEIN"/>
    <property type="match status" value="1"/>
</dbReference>
<dbReference type="EMBL" id="QEFC01003500">
    <property type="protein sequence ID" value="KAE9447603.1"/>
    <property type="molecule type" value="Genomic_DNA"/>
</dbReference>
<dbReference type="OrthoDB" id="591587at2759"/>